<name>A0A3N4HK09_ASCIM</name>
<keyword evidence="2" id="KW-1185">Reference proteome</keyword>
<evidence type="ECO:0000313" key="2">
    <source>
        <dbReference type="Proteomes" id="UP000275078"/>
    </source>
</evidence>
<sequence>MTIQQSTEQISTPKQVPTEQNDECAYPIHFARIIGHSFLASDPTTTVDARSAGHLSFFRFCNSEACTYNPTRNQVFRPLDRVVRCLQPGCTAWRHESCESRKAGEKETEPRYGRYCTSDASHYTKPIELHFTTSAVAYPTSEMHKFWRKMGIDPYYGMYHD</sequence>
<dbReference type="Proteomes" id="UP000275078">
    <property type="component" value="Unassembled WGS sequence"/>
</dbReference>
<protein>
    <submittedName>
        <fullName evidence="1">Uncharacterized protein</fullName>
    </submittedName>
</protein>
<gene>
    <name evidence="1" type="ORF">BJ508DRAFT_333324</name>
</gene>
<organism evidence="1 2">
    <name type="scientific">Ascobolus immersus RN42</name>
    <dbReference type="NCBI Taxonomy" id="1160509"/>
    <lineage>
        <taxon>Eukaryota</taxon>
        <taxon>Fungi</taxon>
        <taxon>Dikarya</taxon>
        <taxon>Ascomycota</taxon>
        <taxon>Pezizomycotina</taxon>
        <taxon>Pezizomycetes</taxon>
        <taxon>Pezizales</taxon>
        <taxon>Ascobolaceae</taxon>
        <taxon>Ascobolus</taxon>
    </lineage>
</organism>
<evidence type="ECO:0000313" key="1">
    <source>
        <dbReference type="EMBL" id="RPA74215.1"/>
    </source>
</evidence>
<accession>A0A3N4HK09</accession>
<dbReference type="EMBL" id="ML119797">
    <property type="protein sequence ID" value="RPA74215.1"/>
    <property type="molecule type" value="Genomic_DNA"/>
</dbReference>
<reference evidence="1 2" key="1">
    <citation type="journal article" date="2018" name="Nat. Ecol. Evol.">
        <title>Pezizomycetes genomes reveal the molecular basis of ectomycorrhizal truffle lifestyle.</title>
        <authorList>
            <person name="Murat C."/>
            <person name="Payen T."/>
            <person name="Noel B."/>
            <person name="Kuo A."/>
            <person name="Morin E."/>
            <person name="Chen J."/>
            <person name="Kohler A."/>
            <person name="Krizsan K."/>
            <person name="Balestrini R."/>
            <person name="Da Silva C."/>
            <person name="Montanini B."/>
            <person name="Hainaut M."/>
            <person name="Levati E."/>
            <person name="Barry K.W."/>
            <person name="Belfiori B."/>
            <person name="Cichocki N."/>
            <person name="Clum A."/>
            <person name="Dockter R.B."/>
            <person name="Fauchery L."/>
            <person name="Guy J."/>
            <person name="Iotti M."/>
            <person name="Le Tacon F."/>
            <person name="Lindquist E.A."/>
            <person name="Lipzen A."/>
            <person name="Malagnac F."/>
            <person name="Mello A."/>
            <person name="Molinier V."/>
            <person name="Miyauchi S."/>
            <person name="Poulain J."/>
            <person name="Riccioni C."/>
            <person name="Rubini A."/>
            <person name="Sitrit Y."/>
            <person name="Splivallo R."/>
            <person name="Traeger S."/>
            <person name="Wang M."/>
            <person name="Zifcakova L."/>
            <person name="Wipf D."/>
            <person name="Zambonelli A."/>
            <person name="Paolocci F."/>
            <person name="Nowrousian M."/>
            <person name="Ottonello S."/>
            <person name="Baldrian P."/>
            <person name="Spatafora J.W."/>
            <person name="Henrissat B."/>
            <person name="Nagy L.G."/>
            <person name="Aury J.M."/>
            <person name="Wincker P."/>
            <person name="Grigoriev I.V."/>
            <person name="Bonfante P."/>
            <person name="Martin F.M."/>
        </authorList>
    </citation>
    <scope>NUCLEOTIDE SEQUENCE [LARGE SCALE GENOMIC DNA]</scope>
    <source>
        <strain evidence="1 2">RN42</strain>
    </source>
</reference>
<dbReference type="AlphaFoldDB" id="A0A3N4HK09"/>
<proteinExistence type="predicted"/>